<dbReference type="PANTHER" id="PTHR11592:SF40">
    <property type="entry name" value="THIOREDOXIN_GLUTATHIONE PEROXIDASE BTUE"/>
    <property type="match status" value="1"/>
</dbReference>
<dbReference type="GO" id="GO:0034599">
    <property type="term" value="P:cellular response to oxidative stress"/>
    <property type="evidence" value="ECO:0007669"/>
    <property type="project" value="TreeGrafter"/>
</dbReference>
<evidence type="ECO:0000256" key="2">
    <source>
        <dbReference type="ARBA" id="ARBA00022559"/>
    </source>
</evidence>
<feature type="active site" evidence="4">
    <location>
        <position position="37"/>
    </location>
</feature>
<dbReference type="Proteomes" id="UP000251800">
    <property type="component" value="Unassembled WGS sequence"/>
</dbReference>
<comment type="caution">
    <text evidence="6">The sequence shown here is derived from an EMBL/GenBank/DDBJ whole genome shotgun (WGS) entry which is preliminary data.</text>
</comment>
<protein>
    <recommendedName>
        <fullName evidence="5">Glutathione peroxidase</fullName>
    </recommendedName>
</protein>
<keyword evidence="2 5" id="KW-0575">Peroxidase</keyword>
<dbReference type="InterPro" id="IPR000889">
    <property type="entry name" value="Glutathione_peroxidase"/>
</dbReference>
<name>A0A383XQA8_9GAMM</name>
<dbReference type="Gene3D" id="3.40.30.10">
    <property type="entry name" value="Glutaredoxin"/>
    <property type="match status" value="1"/>
</dbReference>
<evidence type="ECO:0000313" key="7">
    <source>
        <dbReference type="Proteomes" id="UP000251800"/>
    </source>
</evidence>
<dbReference type="OrthoDB" id="9785502at2"/>
<comment type="similarity">
    <text evidence="1 5">Belongs to the glutathione peroxidase family.</text>
</comment>
<dbReference type="InterPro" id="IPR036249">
    <property type="entry name" value="Thioredoxin-like_sf"/>
</dbReference>
<dbReference type="PROSITE" id="PS00460">
    <property type="entry name" value="GLUTATHIONE_PEROXID_1"/>
    <property type="match status" value="1"/>
</dbReference>
<dbReference type="Pfam" id="PF00255">
    <property type="entry name" value="GSHPx"/>
    <property type="match status" value="1"/>
</dbReference>
<reference evidence="6 7" key="1">
    <citation type="submission" date="2018-05" db="EMBL/GenBank/DDBJ databases">
        <title>Abyssibacter profundi OUC007T gen. nov., sp. nov, a marine bacterium isolated from seawater of the Mariana Trench.</title>
        <authorList>
            <person name="Zhou S."/>
        </authorList>
    </citation>
    <scope>NUCLEOTIDE SEQUENCE [LARGE SCALE GENOMIC DNA]</scope>
    <source>
        <strain evidence="6 7">OUC007</strain>
    </source>
</reference>
<organism evidence="6 7">
    <name type="scientific">Abyssibacter profundi</name>
    <dbReference type="NCBI Taxonomy" id="2182787"/>
    <lineage>
        <taxon>Bacteria</taxon>
        <taxon>Pseudomonadati</taxon>
        <taxon>Pseudomonadota</taxon>
        <taxon>Gammaproteobacteria</taxon>
        <taxon>Chromatiales</taxon>
        <taxon>Oceanococcaceae</taxon>
        <taxon>Abyssibacter</taxon>
    </lineage>
</organism>
<sequence length="183" mass="19832">MPQTLDQIPFTRMDGREARLADYAGSVVMIVNVASKCGLTPQYEALQTLYQDKRDQGLIVLAFPANNFGGQEPGSNDEIRDFCSTQFGVEFPLAQKVSVKGADIHPLYAALIDAQPNATANEPSALKAKLDEHGLGPERATDVMWNFEKFLVGRNGDVLARFAPDIPPADARVLAAIETALDA</sequence>
<dbReference type="RefSeq" id="WP_109721498.1">
    <property type="nucleotide sequence ID" value="NZ_QEQK01000018.1"/>
</dbReference>
<dbReference type="PANTHER" id="PTHR11592">
    <property type="entry name" value="GLUTATHIONE PEROXIDASE"/>
    <property type="match status" value="1"/>
</dbReference>
<gene>
    <name evidence="6" type="ORF">DEH80_15650</name>
</gene>
<dbReference type="PIRSF" id="PIRSF000303">
    <property type="entry name" value="Glutathion_perox"/>
    <property type="match status" value="1"/>
</dbReference>
<evidence type="ECO:0000256" key="4">
    <source>
        <dbReference type="PIRSR" id="PIRSR000303-1"/>
    </source>
</evidence>
<dbReference type="CDD" id="cd00340">
    <property type="entry name" value="GSH_Peroxidase"/>
    <property type="match status" value="1"/>
</dbReference>
<dbReference type="SUPFAM" id="SSF52833">
    <property type="entry name" value="Thioredoxin-like"/>
    <property type="match status" value="1"/>
</dbReference>
<proteinExistence type="inferred from homology"/>
<dbReference type="PRINTS" id="PR01011">
    <property type="entry name" value="GLUTPROXDASE"/>
</dbReference>
<evidence type="ECO:0000256" key="1">
    <source>
        <dbReference type="ARBA" id="ARBA00006926"/>
    </source>
</evidence>
<dbReference type="GO" id="GO:0004601">
    <property type="term" value="F:peroxidase activity"/>
    <property type="evidence" value="ECO:0007669"/>
    <property type="project" value="UniProtKB-KW"/>
</dbReference>
<evidence type="ECO:0000256" key="3">
    <source>
        <dbReference type="ARBA" id="ARBA00023002"/>
    </source>
</evidence>
<evidence type="ECO:0000313" key="6">
    <source>
        <dbReference type="EMBL" id="PWN54812.1"/>
    </source>
</evidence>
<evidence type="ECO:0000256" key="5">
    <source>
        <dbReference type="RuleBase" id="RU000499"/>
    </source>
</evidence>
<keyword evidence="3 5" id="KW-0560">Oxidoreductase</keyword>
<dbReference type="InterPro" id="IPR029759">
    <property type="entry name" value="GPX_AS"/>
</dbReference>
<keyword evidence="7" id="KW-1185">Reference proteome</keyword>
<dbReference type="AlphaFoldDB" id="A0A383XQA8"/>
<accession>A0A383XQA8</accession>
<dbReference type="PROSITE" id="PS51355">
    <property type="entry name" value="GLUTATHIONE_PEROXID_3"/>
    <property type="match status" value="1"/>
</dbReference>
<dbReference type="EMBL" id="QEQK01000018">
    <property type="protein sequence ID" value="PWN54812.1"/>
    <property type="molecule type" value="Genomic_DNA"/>
</dbReference>